<feature type="compositionally biased region" description="Pro residues" evidence="1">
    <location>
        <begin position="243"/>
        <end position="252"/>
    </location>
</feature>
<sequence>MPTTPPKPPSAEAAERLERIRSASATKPALAMRTNDRVSFCTPPTLQVPETPQDRSAKIRADASARFEREKRRRASSISATKIPEGGPLPRSTLGGPSAKKICDKENSAVHAEETSTIDEPRFTEASRWSSTSLKGVSATRDDSWSAALDARAWEEPVPQVAALEADLVDKMVWAPVGDDEKPGRVRKVWLDDKGAYFVGVELLQDHANASSTAFPCLPHRGVAVSPSSIRLLSWQDLCALPPPAPPPPAGPPQTSSEGSTECDPSPLIEGRTPPAWAERDQLNASLRRQDFANPPLELGPEGAMGTSCDLADVFGRASLAPRGYRETGDWAADSWDLRTGAV</sequence>
<dbReference type="AlphaFoldDB" id="A0A7S3ZRD8"/>
<feature type="region of interest" description="Disordered" evidence="1">
    <location>
        <begin position="22"/>
        <end position="97"/>
    </location>
</feature>
<feature type="compositionally biased region" description="Basic and acidic residues" evidence="1">
    <location>
        <begin position="52"/>
        <end position="70"/>
    </location>
</feature>
<dbReference type="EMBL" id="HBIW01008148">
    <property type="protein sequence ID" value="CAE0691453.1"/>
    <property type="molecule type" value="Transcribed_RNA"/>
</dbReference>
<evidence type="ECO:0000313" key="2">
    <source>
        <dbReference type="EMBL" id="CAE0691453.1"/>
    </source>
</evidence>
<protein>
    <submittedName>
        <fullName evidence="2">Uncharacterized protein</fullName>
    </submittedName>
</protein>
<accession>A0A7S3ZRD8</accession>
<evidence type="ECO:0000256" key="1">
    <source>
        <dbReference type="SAM" id="MobiDB-lite"/>
    </source>
</evidence>
<reference evidence="2" key="1">
    <citation type="submission" date="2021-01" db="EMBL/GenBank/DDBJ databases">
        <authorList>
            <person name="Corre E."/>
            <person name="Pelletier E."/>
            <person name="Niang G."/>
            <person name="Scheremetjew M."/>
            <person name="Finn R."/>
            <person name="Kale V."/>
            <person name="Holt S."/>
            <person name="Cochrane G."/>
            <person name="Meng A."/>
            <person name="Brown T."/>
            <person name="Cohen L."/>
        </authorList>
    </citation>
    <scope>NUCLEOTIDE SEQUENCE</scope>
    <source>
        <strain evidence="2">CCMP1756</strain>
    </source>
</reference>
<gene>
    <name evidence="2" type="ORF">PCAL00307_LOCUS6889</name>
</gene>
<name>A0A7S3ZRD8_9STRA</name>
<proteinExistence type="predicted"/>
<feature type="region of interest" description="Disordered" evidence="1">
    <location>
        <begin position="243"/>
        <end position="274"/>
    </location>
</feature>
<organism evidence="2">
    <name type="scientific">Pelagomonas calceolata</name>
    <dbReference type="NCBI Taxonomy" id="35677"/>
    <lineage>
        <taxon>Eukaryota</taxon>
        <taxon>Sar</taxon>
        <taxon>Stramenopiles</taxon>
        <taxon>Ochrophyta</taxon>
        <taxon>Pelagophyceae</taxon>
        <taxon>Pelagomonadales</taxon>
        <taxon>Pelagomonadaceae</taxon>
        <taxon>Pelagomonas</taxon>
    </lineage>
</organism>